<keyword evidence="2" id="KW-0547">Nucleotide-binding</keyword>
<organism evidence="5 6">
    <name type="scientific">Agrobacterium tumefaciens</name>
    <dbReference type="NCBI Taxonomy" id="358"/>
    <lineage>
        <taxon>Bacteria</taxon>
        <taxon>Pseudomonadati</taxon>
        <taxon>Pseudomonadota</taxon>
        <taxon>Alphaproteobacteria</taxon>
        <taxon>Hyphomicrobiales</taxon>
        <taxon>Rhizobiaceae</taxon>
        <taxon>Rhizobium/Agrobacterium group</taxon>
        <taxon>Agrobacterium</taxon>
        <taxon>Agrobacterium tumefaciens complex</taxon>
    </lineage>
</organism>
<dbReference type="SUPFAM" id="SSF52540">
    <property type="entry name" value="P-loop containing nucleoside triphosphate hydrolases"/>
    <property type="match status" value="1"/>
</dbReference>
<dbReference type="InterPro" id="IPR051120">
    <property type="entry name" value="ABC_AA/LPS_Transport"/>
</dbReference>
<evidence type="ECO:0000256" key="2">
    <source>
        <dbReference type="ARBA" id="ARBA00022741"/>
    </source>
</evidence>
<dbReference type="GO" id="GO:0016887">
    <property type="term" value="F:ATP hydrolysis activity"/>
    <property type="evidence" value="ECO:0007669"/>
    <property type="project" value="InterPro"/>
</dbReference>
<dbReference type="InterPro" id="IPR027417">
    <property type="entry name" value="P-loop_NTPase"/>
</dbReference>
<evidence type="ECO:0000256" key="3">
    <source>
        <dbReference type="ARBA" id="ARBA00022840"/>
    </source>
</evidence>
<evidence type="ECO:0000256" key="1">
    <source>
        <dbReference type="ARBA" id="ARBA00022448"/>
    </source>
</evidence>
<sequence length="249" mass="27194">MALNTPKGTLFACENITLELGGRQILNGVSLHVNPAEVLGIIGPNGAGKTSLFEVLSGRMQPKSGRVIFDGKDVTSLPLQKRARLGLGRTFQTPVVPEELTVAEVFKAARQAFEPYLTPDDAEWGAELVGFHEPGNTIAERLDTLNRRKLLMACLLMRRPKLLLMDEPAAGLINSEIDELDEIMRVLAKELGIAIIIVEHRIELLETIADRVMVMDAGDVISQGSLAEVLADPRVNEAYFETVRDEAAA</sequence>
<dbReference type="GO" id="GO:0005886">
    <property type="term" value="C:plasma membrane"/>
    <property type="evidence" value="ECO:0007669"/>
    <property type="project" value="TreeGrafter"/>
</dbReference>
<reference evidence="5 6" key="1">
    <citation type="journal article" date="2017" name="Genome Announc.">
        <title>Draft Genome Sequence of Agrobacterium tumefaciens Biovar 1 Strain 186, Isolated from Walnut.</title>
        <authorList>
            <person name="Poret-Peterson A.T."/>
            <person name="Bhatnagar S."/>
            <person name="McClean A.E."/>
            <person name="Kluepfel D.A."/>
        </authorList>
    </citation>
    <scope>NUCLEOTIDE SEQUENCE [LARGE SCALE GENOMIC DNA]</scope>
    <source>
        <strain evidence="5 6">186</strain>
    </source>
</reference>
<protein>
    <submittedName>
        <fullName evidence="5">ABC transporter ATP-binding protein</fullName>
    </submittedName>
</protein>
<gene>
    <name evidence="5" type="ORF">CG010_026165</name>
</gene>
<keyword evidence="5" id="KW-0614">Plasmid</keyword>
<dbReference type="Gene3D" id="3.40.50.300">
    <property type="entry name" value="P-loop containing nucleotide triphosphate hydrolases"/>
    <property type="match status" value="1"/>
</dbReference>
<dbReference type="RefSeq" id="WP_099086996.1">
    <property type="nucleotide sequence ID" value="NZ_CP042276.1"/>
</dbReference>
<dbReference type="InterPro" id="IPR003439">
    <property type="entry name" value="ABC_transporter-like_ATP-bd"/>
</dbReference>
<dbReference type="SMART" id="SM00382">
    <property type="entry name" value="AAA"/>
    <property type="match status" value="1"/>
</dbReference>
<dbReference type="Pfam" id="PF00005">
    <property type="entry name" value="ABC_tran"/>
    <property type="match status" value="1"/>
</dbReference>
<dbReference type="EMBL" id="CP042276">
    <property type="protein sequence ID" value="QDY97645.1"/>
    <property type="molecule type" value="Genomic_DNA"/>
</dbReference>
<keyword evidence="3 5" id="KW-0067">ATP-binding</keyword>
<dbReference type="GO" id="GO:0005524">
    <property type="term" value="F:ATP binding"/>
    <property type="evidence" value="ECO:0007669"/>
    <property type="project" value="UniProtKB-KW"/>
</dbReference>
<dbReference type="PANTHER" id="PTHR45772:SF8">
    <property type="entry name" value="HIGH-AFFINITY BRANCHED-CHAIN AMINO ACID TRANSPORT ATP-BINDING PROTEIN"/>
    <property type="match status" value="1"/>
</dbReference>
<evidence type="ECO:0000313" key="6">
    <source>
        <dbReference type="Proteomes" id="UP000222296"/>
    </source>
</evidence>
<accession>A0AAP9E9S7</accession>
<geneLocation type="plasmid" evidence="6">
    <name>pat</name>
</geneLocation>
<dbReference type="PANTHER" id="PTHR45772">
    <property type="entry name" value="CONSERVED COMPONENT OF ABC TRANSPORTER FOR NATURAL AMINO ACIDS-RELATED"/>
    <property type="match status" value="1"/>
</dbReference>
<dbReference type="PROSITE" id="PS50893">
    <property type="entry name" value="ABC_TRANSPORTER_2"/>
    <property type="match status" value="1"/>
</dbReference>
<keyword evidence="1" id="KW-0813">Transport</keyword>
<dbReference type="InterPro" id="IPR003593">
    <property type="entry name" value="AAA+_ATPase"/>
</dbReference>
<evidence type="ECO:0000259" key="4">
    <source>
        <dbReference type="PROSITE" id="PS50893"/>
    </source>
</evidence>
<proteinExistence type="predicted"/>
<dbReference type="AlphaFoldDB" id="A0AAP9E9S7"/>
<dbReference type="Proteomes" id="UP000222296">
    <property type="component" value="Plasmid pAt"/>
</dbReference>
<feature type="domain" description="ABC transporter" evidence="4">
    <location>
        <begin position="11"/>
        <end position="242"/>
    </location>
</feature>
<evidence type="ECO:0000313" key="5">
    <source>
        <dbReference type="EMBL" id="QDY97645.1"/>
    </source>
</evidence>
<name>A0AAP9E9S7_AGRTU</name>